<dbReference type="Proteomes" id="UP001612415">
    <property type="component" value="Unassembled WGS sequence"/>
</dbReference>
<gene>
    <name evidence="1" type="ORF">ACIA8P_43980</name>
</gene>
<protein>
    <submittedName>
        <fullName evidence="1">Uncharacterized protein</fullName>
    </submittedName>
</protein>
<proteinExistence type="predicted"/>
<keyword evidence="2" id="KW-1185">Reference proteome</keyword>
<name>A0ABW7YGF7_STRCE</name>
<dbReference type="EMBL" id="JBITDC010000029">
    <property type="protein sequence ID" value="MFI5681486.1"/>
    <property type="molecule type" value="Genomic_DNA"/>
</dbReference>
<reference evidence="1 2" key="1">
    <citation type="submission" date="2024-10" db="EMBL/GenBank/DDBJ databases">
        <title>The Natural Products Discovery Center: Release of the First 8490 Sequenced Strains for Exploring Actinobacteria Biosynthetic Diversity.</title>
        <authorList>
            <person name="Kalkreuter E."/>
            <person name="Kautsar S.A."/>
            <person name="Yang D."/>
            <person name="Bader C.D."/>
            <person name="Teijaro C.N."/>
            <person name="Fluegel L."/>
            <person name="Davis C.M."/>
            <person name="Simpson J.R."/>
            <person name="Lauterbach L."/>
            <person name="Steele A.D."/>
            <person name="Gui C."/>
            <person name="Meng S."/>
            <person name="Li G."/>
            <person name="Viehrig K."/>
            <person name="Ye F."/>
            <person name="Su P."/>
            <person name="Kiefer A.F."/>
            <person name="Nichols A."/>
            <person name="Cepeda A.J."/>
            <person name="Yan W."/>
            <person name="Fan B."/>
            <person name="Jiang Y."/>
            <person name="Adhikari A."/>
            <person name="Zheng C.-J."/>
            <person name="Schuster L."/>
            <person name="Cowan T.M."/>
            <person name="Smanski M.J."/>
            <person name="Chevrette M.G."/>
            <person name="De Carvalho L.P.S."/>
            <person name="Shen B."/>
        </authorList>
    </citation>
    <scope>NUCLEOTIDE SEQUENCE [LARGE SCALE GENOMIC DNA]</scope>
    <source>
        <strain evidence="1 2">NPDC051599</strain>
    </source>
</reference>
<organism evidence="1 2">
    <name type="scientific">Streptomyces cellulosae</name>
    <dbReference type="NCBI Taxonomy" id="1968"/>
    <lineage>
        <taxon>Bacteria</taxon>
        <taxon>Bacillati</taxon>
        <taxon>Actinomycetota</taxon>
        <taxon>Actinomycetes</taxon>
        <taxon>Kitasatosporales</taxon>
        <taxon>Streptomycetaceae</taxon>
        <taxon>Streptomyces</taxon>
    </lineage>
</organism>
<accession>A0ABW7YGF7</accession>
<sequence>MLSYLAAALPSHVGAAARLLALQCALRMNTDGQVRLPTGVLRSLRLGRDPLPWSELEQARCLRRAPAAPDSADSGMAARILDSGLFAQHPARPDRRRAADWALRMAREGCASAGDPAMRLTALCLVAHTDSAVGRGCVEVDRIARECGLVPEALFAVFDRLEALLASWSVALDAGDLHWELLSKGEQCQWADPALA</sequence>
<dbReference type="RefSeq" id="WP_355952348.1">
    <property type="nucleotide sequence ID" value="NZ_JBITDC010000029.1"/>
</dbReference>
<comment type="caution">
    <text evidence="1">The sequence shown here is derived from an EMBL/GenBank/DDBJ whole genome shotgun (WGS) entry which is preliminary data.</text>
</comment>
<evidence type="ECO:0000313" key="1">
    <source>
        <dbReference type="EMBL" id="MFI5681486.1"/>
    </source>
</evidence>
<evidence type="ECO:0000313" key="2">
    <source>
        <dbReference type="Proteomes" id="UP001612415"/>
    </source>
</evidence>